<feature type="compositionally biased region" description="Polar residues" evidence="4">
    <location>
        <begin position="134"/>
        <end position="149"/>
    </location>
</feature>
<dbReference type="GeneID" id="20645540"/>
<comment type="subcellular location">
    <subcellularLocation>
        <location evidence="1">Host cell</location>
    </subcellularLocation>
    <subcellularLocation>
        <location evidence="2">Secreted</location>
    </subcellularLocation>
</comment>
<dbReference type="SMR" id="G4YVN3"/>
<dbReference type="InterPro" id="IPR045379">
    <property type="entry name" value="Crinkler_N"/>
</dbReference>
<sequence>MESVTIPCFSVKDGLQFSVEIEPNKFIGSLVKPIAAELESVLKHRKLPADMQLYLARKGGEWLDLAGAKAHGWMLYFEEINPFSSDRYFGGEFRAEGKVLVLVVESALPRLEHKRKLARWINRLLDNHGPTPPTTSTADSKFQQINKEN</sequence>
<evidence type="ECO:0000259" key="5">
    <source>
        <dbReference type="Pfam" id="PF20147"/>
    </source>
</evidence>
<dbReference type="GO" id="GO:0005576">
    <property type="term" value="C:extracellular region"/>
    <property type="evidence" value="ECO:0007669"/>
    <property type="project" value="UniProtKB-SubCell"/>
</dbReference>
<accession>G4YVN3</accession>
<dbReference type="InParanoid" id="G4YVN3"/>
<evidence type="ECO:0000256" key="1">
    <source>
        <dbReference type="ARBA" id="ARBA00004340"/>
    </source>
</evidence>
<organism evidence="6 7">
    <name type="scientific">Phytophthora sojae (strain P6497)</name>
    <name type="common">Soybean stem and root rot agent</name>
    <name type="synonym">Phytophthora megasperma f. sp. glycines</name>
    <dbReference type="NCBI Taxonomy" id="1094619"/>
    <lineage>
        <taxon>Eukaryota</taxon>
        <taxon>Sar</taxon>
        <taxon>Stramenopiles</taxon>
        <taxon>Oomycota</taxon>
        <taxon>Peronosporomycetes</taxon>
        <taxon>Peronosporales</taxon>
        <taxon>Peronosporaceae</taxon>
        <taxon>Phytophthora</taxon>
    </lineage>
</organism>
<dbReference type="AlphaFoldDB" id="G4YVN3"/>
<dbReference type="GO" id="GO:0043657">
    <property type="term" value="C:host cell"/>
    <property type="evidence" value="ECO:0007669"/>
    <property type="project" value="UniProtKB-SubCell"/>
</dbReference>
<evidence type="ECO:0000313" key="6">
    <source>
        <dbReference type="EMBL" id="EGZ26065.1"/>
    </source>
</evidence>
<dbReference type="RefSeq" id="XP_009521353.1">
    <property type="nucleotide sequence ID" value="XM_009523058.1"/>
</dbReference>
<dbReference type="KEGG" id="psoj:PHYSODRAFT_326998"/>
<dbReference type="EMBL" id="JH159152">
    <property type="protein sequence ID" value="EGZ26065.1"/>
    <property type="molecule type" value="Genomic_DNA"/>
</dbReference>
<feature type="domain" description="Crinkler effector protein N-terminal" evidence="5">
    <location>
        <begin position="4"/>
        <end position="103"/>
    </location>
</feature>
<protein>
    <recommendedName>
        <fullName evidence="5">Crinkler effector protein N-terminal domain-containing protein</fullName>
    </recommendedName>
</protein>
<evidence type="ECO:0000313" key="7">
    <source>
        <dbReference type="Proteomes" id="UP000002640"/>
    </source>
</evidence>
<dbReference type="Pfam" id="PF20147">
    <property type="entry name" value="Crinkler"/>
    <property type="match status" value="1"/>
</dbReference>
<evidence type="ECO:0000256" key="4">
    <source>
        <dbReference type="SAM" id="MobiDB-lite"/>
    </source>
</evidence>
<proteinExistence type="predicted"/>
<evidence type="ECO:0000256" key="3">
    <source>
        <dbReference type="ARBA" id="ARBA00022525"/>
    </source>
</evidence>
<feature type="region of interest" description="Disordered" evidence="4">
    <location>
        <begin position="128"/>
        <end position="149"/>
    </location>
</feature>
<name>G4YVN3_PHYSP</name>
<gene>
    <name evidence="6" type="ORF">PHYSODRAFT_326998</name>
</gene>
<reference evidence="6 7" key="1">
    <citation type="journal article" date="2006" name="Science">
        <title>Phytophthora genome sequences uncover evolutionary origins and mechanisms of pathogenesis.</title>
        <authorList>
            <person name="Tyler B.M."/>
            <person name="Tripathy S."/>
            <person name="Zhang X."/>
            <person name="Dehal P."/>
            <person name="Jiang R.H."/>
            <person name="Aerts A."/>
            <person name="Arredondo F.D."/>
            <person name="Baxter L."/>
            <person name="Bensasson D."/>
            <person name="Beynon J.L."/>
            <person name="Chapman J."/>
            <person name="Damasceno C.M."/>
            <person name="Dorrance A.E."/>
            <person name="Dou D."/>
            <person name="Dickerman A.W."/>
            <person name="Dubchak I.L."/>
            <person name="Garbelotto M."/>
            <person name="Gijzen M."/>
            <person name="Gordon S.G."/>
            <person name="Govers F."/>
            <person name="Grunwald N.J."/>
            <person name="Huang W."/>
            <person name="Ivors K.L."/>
            <person name="Jones R.W."/>
            <person name="Kamoun S."/>
            <person name="Krampis K."/>
            <person name="Lamour K.H."/>
            <person name="Lee M.K."/>
            <person name="McDonald W.H."/>
            <person name="Medina M."/>
            <person name="Meijer H.J."/>
            <person name="Nordberg E.K."/>
            <person name="Maclean D.J."/>
            <person name="Ospina-Giraldo M.D."/>
            <person name="Morris P.F."/>
            <person name="Phuntumart V."/>
            <person name="Putnam N.H."/>
            <person name="Rash S."/>
            <person name="Rose J.K."/>
            <person name="Sakihama Y."/>
            <person name="Salamov A.A."/>
            <person name="Savidor A."/>
            <person name="Scheuring C.F."/>
            <person name="Smith B.M."/>
            <person name="Sobral B.W."/>
            <person name="Terry A."/>
            <person name="Torto-Alalibo T.A."/>
            <person name="Win J."/>
            <person name="Xu Z."/>
            <person name="Zhang H."/>
            <person name="Grigoriev I.V."/>
            <person name="Rokhsar D.S."/>
            <person name="Boore J.L."/>
        </authorList>
    </citation>
    <scope>NUCLEOTIDE SEQUENCE [LARGE SCALE GENOMIC DNA]</scope>
    <source>
        <strain evidence="6 7">P6497</strain>
    </source>
</reference>
<keyword evidence="3" id="KW-0964">Secreted</keyword>
<dbReference type="Proteomes" id="UP000002640">
    <property type="component" value="Unassembled WGS sequence"/>
</dbReference>
<evidence type="ECO:0000256" key="2">
    <source>
        <dbReference type="ARBA" id="ARBA00004613"/>
    </source>
</evidence>
<keyword evidence="7" id="KW-1185">Reference proteome</keyword>